<accession>A0A109RP32</accession>
<keyword evidence="1" id="KW-1133">Transmembrane helix</keyword>
<feature type="transmembrane region" description="Helical" evidence="1">
    <location>
        <begin position="81"/>
        <end position="112"/>
    </location>
</feature>
<evidence type="ECO:0008006" key="4">
    <source>
        <dbReference type="Google" id="ProtNLM"/>
    </source>
</evidence>
<keyword evidence="3" id="KW-1185">Reference proteome</keyword>
<feature type="transmembrane region" description="Helical" evidence="1">
    <location>
        <begin position="50"/>
        <end position="69"/>
    </location>
</feature>
<feature type="transmembrane region" description="Helical" evidence="1">
    <location>
        <begin position="132"/>
        <end position="158"/>
    </location>
</feature>
<evidence type="ECO:0000313" key="3">
    <source>
        <dbReference type="Proteomes" id="UP000059672"/>
    </source>
</evidence>
<keyword evidence="1" id="KW-0472">Membrane</keyword>
<dbReference type="PANTHER" id="PTHR39165">
    <property type="entry name" value="IG HYPOTHETICAL 17883"/>
    <property type="match status" value="1"/>
</dbReference>
<dbReference type="InterPro" id="IPR007403">
    <property type="entry name" value="DUF456"/>
</dbReference>
<reference evidence="3" key="1">
    <citation type="submission" date="2015-12" db="EMBL/GenBank/DDBJ databases">
        <title>Complete genome sequence of Lutibacter profundus strain LP1.</title>
        <authorList>
            <person name="Wissuwa J."/>
            <person name="Le Moine Bauer S."/>
            <person name="Stokke R."/>
            <person name="Dahle H."/>
            <person name="Steen I.H."/>
        </authorList>
    </citation>
    <scope>NUCLEOTIDE SEQUENCE [LARGE SCALE GENOMIC DNA]</scope>
    <source>
        <strain evidence="3">LP1</strain>
    </source>
</reference>
<dbReference type="KEGG" id="lut:Lupro_11465"/>
<evidence type="ECO:0000256" key="1">
    <source>
        <dbReference type="SAM" id="Phobius"/>
    </source>
</evidence>
<gene>
    <name evidence="2" type="ORF">Lupro_11465</name>
</gene>
<dbReference type="Pfam" id="PF04306">
    <property type="entry name" value="DUF456"/>
    <property type="match status" value="1"/>
</dbReference>
<dbReference type="STRING" id="1622118.Lupro_11465"/>
<dbReference type="AlphaFoldDB" id="A0A109RP32"/>
<name>A0A109RP32_9FLAO</name>
<evidence type="ECO:0000313" key="2">
    <source>
        <dbReference type="EMBL" id="AMC11844.1"/>
    </source>
</evidence>
<dbReference type="PANTHER" id="PTHR39165:SF1">
    <property type="entry name" value="DUF456 DOMAIN-CONTAINING PROTEIN"/>
    <property type="match status" value="1"/>
</dbReference>
<organism evidence="2 3">
    <name type="scientific">Lutibacter profundi</name>
    <dbReference type="NCBI Taxonomy" id="1622118"/>
    <lineage>
        <taxon>Bacteria</taxon>
        <taxon>Pseudomonadati</taxon>
        <taxon>Bacteroidota</taxon>
        <taxon>Flavobacteriia</taxon>
        <taxon>Flavobacteriales</taxon>
        <taxon>Flavobacteriaceae</taxon>
        <taxon>Lutibacter</taxon>
    </lineage>
</organism>
<sequence>MDIFLLIIGFLFALLGIIGSFLPVLPGPLTSWFGLLLLHLTSIVPMNWTFLGITLSIAVVIWIIDYFIPAMGTKKFGGTRYGVIGTMVGLIIGILFLGPFGIIIGPFAGAYIGEMIQEKNSNKALKAAFGSFIGFLTSSFLKFIAATIFTGLFVSIFWEYKSLFFTFTE</sequence>
<proteinExistence type="predicted"/>
<keyword evidence="1" id="KW-0812">Transmembrane</keyword>
<dbReference type="OrthoDB" id="9808460at2"/>
<dbReference type="PATRIC" id="fig|1622118.3.peg.2355"/>
<reference evidence="2 3" key="2">
    <citation type="journal article" date="2016" name="Int. J. Syst. Evol. Microbiol.">
        <title>Lutibacter profundi sp. nov., isolated from a deep-sea hydrothermal system on the Arctic Mid-Ocean Ridge and emended description of the genus Lutibacter.</title>
        <authorList>
            <person name="Le Moine Bauer S."/>
            <person name="Roalkvam I."/>
            <person name="Steen I.H."/>
            <person name="Dahle H."/>
        </authorList>
    </citation>
    <scope>NUCLEOTIDE SEQUENCE [LARGE SCALE GENOMIC DNA]</scope>
    <source>
        <strain evidence="2 3">LP1</strain>
    </source>
</reference>
<dbReference type="Proteomes" id="UP000059672">
    <property type="component" value="Chromosome"/>
</dbReference>
<dbReference type="RefSeq" id="WP_068210407.1">
    <property type="nucleotide sequence ID" value="NZ_CP013355.1"/>
</dbReference>
<dbReference type="EMBL" id="CP013355">
    <property type="protein sequence ID" value="AMC11844.1"/>
    <property type="molecule type" value="Genomic_DNA"/>
</dbReference>
<protein>
    <recommendedName>
        <fullName evidence="4">DUF456 domain-containing protein</fullName>
    </recommendedName>
</protein>